<name>A0A5C6AQE6_9BACT</name>
<reference evidence="1 2" key="1">
    <citation type="submission" date="2019-02" db="EMBL/GenBank/DDBJ databases">
        <title>Deep-cultivation of Planctomycetes and their phenomic and genomic characterization uncovers novel biology.</title>
        <authorList>
            <person name="Wiegand S."/>
            <person name="Jogler M."/>
            <person name="Boedeker C."/>
            <person name="Pinto D."/>
            <person name="Vollmers J."/>
            <person name="Rivas-Marin E."/>
            <person name="Kohn T."/>
            <person name="Peeters S.H."/>
            <person name="Heuer A."/>
            <person name="Rast P."/>
            <person name="Oberbeckmann S."/>
            <person name="Bunk B."/>
            <person name="Jeske O."/>
            <person name="Meyerdierks A."/>
            <person name="Storesund J.E."/>
            <person name="Kallscheuer N."/>
            <person name="Luecker S."/>
            <person name="Lage O.M."/>
            <person name="Pohl T."/>
            <person name="Merkel B.J."/>
            <person name="Hornburger P."/>
            <person name="Mueller R.-W."/>
            <person name="Bruemmer F."/>
            <person name="Labrenz M."/>
            <person name="Spormann A.M."/>
            <person name="Op Den Camp H."/>
            <person name="Overmann J."/>
            <person name="Amann R."/>
            <person name="Jetten M.S.M."/>
            <person name="Mascher T."/>
            <person name="Medema M.H."/>
            <person name="Devos D.P."/>
            <person name="Kaster A.-K."/>
            <person name="Ovreas L."/>
            <person name="Rohde M."/>
            <person name="Galperin M.Y."/>
            <person name="Jogler C."/>
        </authorList>
    </citation>
    <scope>NUCLEOTIDE SEQUENCE [LARGE SCALE GENOMIC DNA]</scope>
    <source>
        <strain evidence="1 2">Pla52n</strain>
    </source>
</reference>
<comment type="caution">
    <text evidence="1">The sequence shown here is derived from an EMBL/GenBank/DDBJ whole genome shotgun (WGS) entry which is preliminary data.</text>
</comment>
<sequence length="82" mass="9604">MGAIWRLINHYKELRMMRPRKKMGTNVRFFSSSVVLMLTNPRPEAVFGTNIVPRWNCAKHTSFLDPFQSRKLSHVGTQSQNR</sequence>
<proteinExistence type="predicted"/>
<dbReference type="EMBL" id="SJPN01000004">
    <property type="protein sequence ID" value="TWU02273.1"/>
    <property type="molecule type" value="Genomic_DNA"/>
</dbReference>
<keyword evidence="2" id="KW-1185">Reference proteome</keyword>
<organism evidence="1 2">
    <name type="scientific">Stieleria varia</name>
    <dbReference type="NCBI Taxonomy" id="2528005"/>
    <lineage>
        <taxon>Bacteria</taxon>
        <taxon>Pseudomonadati</taxon>
        <taxon>Planctomycetota</taxon>
        <taxon>Planctomycetia</taxon>
        <taxon>Pirellulales</taxon>
        <taxon>Pirellulaceae</taxon>
        <taxon>Stieleria</taxon>
    </lineage>
</organism>
<evidence type="ECO:0000313" key="2">
    <source>
        <dbReference type="Proteomes" id="UP000320176"/>
    </source>
</evidence>
<accession>A0A5C6AQE6</accession>
<dbReference type="AlphaFoldDB" id="A0A5C6AQE6"/>
<protein>
    <submittedName>
        <fullName evidence="1">Uncharacterized protein</fullName>
    </submittedName>
</protein>
<evidence type="ECO:0000313" key="1">
    <source>
        <dbReference type="EMBL" id="TWU02273.1"/>
    </source>
</evidence>
<gene>
    <name evidence="1" type="ORF">Pla52n_33230</name>
</gene>
<dbReference type="Proteomes" id="UP000320176">
    <property type="component" value="Unassembled WGS sequence"/>
</dbReference>